<feature type="binding site" evidence="10 14">
    <location>
        <begin position="196"/>
        <end position="197"/>
    </location>
    <ligand>
        <name>substrate</name>
    </ligand>
</feature>
<dbReference type="PROSITE" id="PS01085">
    <property type="entry name" value="RIBUL_P_3_EPIMER_1"/>
    <property type="match status" value="1"/>
</dbReference>
<evidence type="ECO:0000256" key="10">
    <source>
        <dbReference type="HAMAP-Rule" id="MF_02227"/>
    </source>
</evidence>
<comment type="caution">
    <text evidence="15">The sequence shown here is derived from an EMBL/GenBank/DDBJ whole genome shotgun (WGS) entry which is preliminary data.</text>
</comment>
<dbReference type="PROSITE" id="PS01086">
    <property type="entry name" value="RIBUL_P_3_EPIMER_2"/>
    <property type="match status" value="1"/>
</dbReference>
<feature type="active site" description="Proton donor" evidence="10 12">
    <location>
        <position position="174"/>
    </location>
</feature>
<dbReference type="GO" id="GO:0046872">
    <property type="term" value="F:metal ion binding"/>
    <property type="evidence" value="ECO:0007669"/>
    <property type="project" value="UniProtKB-UniRule"/>
</dbReference>
<dbReference type="InterPro" id="IPR013785">
    <property type="entry name" value="Aldolase_TIM"/>
</dbReference>
<sequence>MVKIAPSLLSADFGCLKDELAAISKADWLHYDVMDGHFVPNISFGYSVLKDVSKVTDLYLDVHLMISEPMKYAGNFIDSKASSITFHYEAIEENKINEFINYLKEHQVAAGISIKPDTDVSVLKPYLDSLNLILVMSVEPGFGGQKFDDRALAKIAWLAKMKEEMGYHYLIEVDGGINEETGKLCKDAGVDVLVAGSYIFGSDNYQEKIDSLR</sequence>
<dbReference type="AlphaFoldDB" id="A0A9D1XMU0"/>
<dbReference type="PANTHER" id="PTHR11749">
    <property type="entry name" value="RIBULOSE-5-PHOSPHATE-3-EPIMERASE"/>
    <property type="match status" value="1"/>
</dbReference>
<comment type="cofactor">
    <cofactor evidence="2">
        <name>Mn(2+)</name>
        <dbReference type="ChEBI" id="CHEBI:29035"/>
    </cofactor>
</comment>
<comment type="catalytic activity">
    <reaction evidence="1 10 11">
        <text>D-ribulose 5-phosphate = D-xylulose 5-phosphate</text>
        <dbReference type="Rhea" id="RHEA:13677"/>
        <dbReference type="ChEBI" id="CHEBI:57737"/>
        <dbReference type="ChEBI" id="CHEBI:58121"/>
        <dbReference type="EC" id="5.1.3.1"/>
    </reaction>
</comment>
<keyword evidence="13" id="KW-0170">Cobalt</keyword>
<gene>
    <name evidence="10 15" type="primary">rpe</name>
    <name evidence="15" type="ORF">H9980_08210</name>
</gene>
<evidence type="ECO:0000256" key="5">
    <source>
        <dbReference type="ARBA" id="ARBA00001954"/>
    </source>
</evidence>
<keyword evidence="13" id="KW-0464">Manganese</keyword>
<keyword evidence="10 11" id="KW-0119">Carbohydrate metabolism</keyword>
<evidence type="ECO:0000256" key="4">
    <source>
        <dbReference type="ARBA" id="ARBA00001947"/>
    </source>
</evidence>
<keyword evidence="13" id="KW-0862">Zinc</keyword>
<dbReference type="EMBL" id="DXET01000180">
    <property type="protein sequence ID" value="HIX81936.1"/>
    <property type="molecule type" value="Genomic_DNA"/>
</dbReference>
<protein>
    <recommendedName>
        <fullName evidence="7 10">Ribulose-phosphate 3-epimerase</fullName>
        <ecNumber evidence="7 10">5.1.3.1</ecNumber>
    </recommendedName>
</protein>
<dbReference type="Gene3D" id="3.20.20.70">
    <property type="entry name" value="Aldolase class I"/>
    <property type="match status" value="1"/>
</dbReference>
<dbReference type="InterPro" id="IPR000056">
    <property type="entry name" value="Ribul_P_3_epim-like"/>
</dbReference>
<feature type="binding site" evidence="10 14">
    <location>
        <position position="63"/>
    </location>
    <ligand>
        <name>substrate</name>
    </ligand>
</feature>
<dbReference type="SUPFAM" id="SSF51366">
    <property type="entry name" value="Ribulose-phoshate binding barrel"/>
    <property type="match status" value="1"/>
</dbReference>
<feature type="binding site" evidence="10 13">
    <location>
        <position position="174"/>
    </location>
    <ligand>
        <name>a divalent metal cation</name>
        <dbReference type="ChEBI" id="CHEBI:60240"/>
    </ligand>
</feature>
<comment type="cofactor">
    <cofactor evidence="4">
        <name>Zn(2+)</name>
        <dbReference type="ChEBI" id="CHEBI:29105"/>
    </cofactor>
</comment>
<comment type="similarity">
    <text evidence="6 10 11">Belongs to the ribulose-phosphate 3-epimerase family.</text>
</comment>
<evidence type="ECO:0000256" key="1">
    <source>
        <dbReference type="ARBA" id="ARBA00001782"/>
    </source>
</evidence>
<evidence type="ECO:0000256" key="13">
    <source>
        <dbReference type="PIRSR" id="PIRSR001461-2"/>
    </source>
</evidence>
<feature type="binding site" evidence="10 13">
    <location>
        <position position="32"/>
    </location>
    <ligand>
        <name>a divalent metal cation</name>
        <dbReference type="ChEBI" id="CHEBI:60240"/>
    </ligand>
</feature>
<dbReference type="GO" id="GO:0004750">
    <property type="term" value="F:D-ribulose-phosphate 3-epimerase activity"/>
    <property type="evidence" value="ECO:0007669"/>
    <property type="project" value="UniProtKB-UniRule"/>
</dbReference>
<feature type="binding site" evidence="10 14">
    <location>
        <begin position="141"/>
        <end position="144"/>
    </location>
    <ligand>
        <name>substrate</name>
    </ligand>
</feature>
<evidence type="ECO:0000313" key="16">
    <source>
        <dbReference type="Proteomes" id="UP000886724"/>
    </source>
</evidence>
<name>A0A9D1XMU0_9FIRM</name>
<dbReference type="GO" id="GO:0019323">
    <property type="term" value="P:pentose catabolic process"/>
    <property type="evidence" value="ECO:0007669"/>
    <property type="project" value="UniProtKB-UniRule"/>
</dbReference>
<dbReference type="PIRSF" id="PIRSF001461">
    <property type="entry name" value="RPE"/>
    <property type="match status" value="1"/>
</dbReference>
<feature type="binding site" evidence="14">
    <location>
        <position position="176"/>
    </location>
    <ligand>
        <name>substrate</name>
    </ligand>
</feature>
<dbReference type="NCBIfam" id="NF004076">
    <property type="entry name" value="PRK05581.1-4"/>
    <property type="match status" value="1"/>
</dbReference>
<reference evidence="15" key="1">
    <citation type="journal article" date="2021" name="PeerJ">
        <title>Extensive microbial diversity within the chicken gut microbiome revealed by metagenomics and culture.</title>
        <authorList>
            <person name="Gilroy R."/>
            <person name="Ravi A."/>
            <person name="Getino M."/>
            <person name="Pursley I."/>
            <person name="Horton D.L."/>
            <person name="Alikhan N.F."/>
            <person name="Baker D."/>
            <person name="Gharbi K."/>
            <person name="Hall N."/>
            <person name="Watson M."/>
            <person name="Adriaenssens E.M."/>
            <person name="Foster-Nyarko E."/>
            <person name="Jarju S."/>
            <person name="Secka A."/>
            <person name="Antonio M."/>
            <person name="Oren A."/>
            <person name="Chaudhuri R.R."/>
            <person name="La Ragione R."/>
            <person name="Hildebrand F."/>
            <person name="Pallen M.J."/>
        </authorList>
    </citation>
    <scope>NUCLEOTIDE SEQUENCE</scope>
    <source>
        <strain evidence="15">ChiGjej1B1-14440</strain>
    </source>
</reference>
<feature type="binding site" evidence="10 13">
    <location>
        <position position="30"/>
    </location>
    <ligand>
        <name>a divalent metal cation</name>
        <dbReference type="ChEBI" id="CHEBI:60240"/>
    </ligand>
</feature>
<evidence type="ECO:0000256" key="3">
    <source>
        <dbReference type="ARBA" id="ARBA00001941"/>
    </source>
</evidence>
<comment type="cofactor">
    <cofactor evidence="5">
        <name>Fe(2+)</name>
        <dbReference type="ChEBI" id="CHEBI:29033"/>
    </cofactor>
</comment>
<evidence type="ECO:0000313" key="15">
    <source>
        <dbReference type="EMBL" id="HIX81936.1"/>
    </source>
</evidence>
<evidence type="ECO:0000256" key="12">
    <source>
        <dbReference type="PIRSR" id="PIRSR001461-1"/>
    </source>
</evidence>
<organism evidence="15 16">
    <name type="scientific">Candidatus Erysipelatoclostridium merdavium</name>
    <dbReference type="NCBI Taxonomy" id="2838566"/>
    <lineage>
        <taxon>Bacteria</taxon>
        <taxon>Bacillati</taxon>
        <taxon>Bacillota</taxon>
        <taxon>Erysipelotrichia</taxon>
        <taxon>Erysipelotrichales</taxon>
        <taxon>Erysipelotrichales incertae sedis</taxon>
    </lineage>
</organism>
<dbReference type="CDD" id="cd00429">
    <property type="entry name" value="RPE"/>
    <property type="match status" value="1"/>
</dbReference>
<keyword evidence="8 10" id="KW-0479">Metal-binding</keyword>
<comment type="cofactor">
    <cofactor evidence="3">
        <name>Co(2+)</name>
        <dbReference type="ChEBI" id="CHEBI:48828"/>
    </cofactor>
</comment>
<evidence type="ECO:0000256" key="8">
    <source>
        <dbReference type="ARBA" id="ARBA00022723"/>
    </source>
</evidence>
<evidence type="ECO:0000256" key="6">
    <source>
        <dbReference type="ARBA" id="ARBA00009541"/>
    </source>
</evidence>
<dbReference type="EC" id="5.1.3.1" evidence="7 10"/>
<evidence type="ECO:0000256" key="14">
    <source>
        <dbReference type="PIRSR" id="PIRSR001461-3"/>
    </source>
</evidence>
<evidence type="ECO:0000256" key="9">
    <source>
        <dbReference type="ARBA" id="ARBA00023235"/>
    </source>
</evidence>
<proteinExistence type="inferred from homology"/>
<evidence type="ECO:0000256" key="7">
    <source>
        <dbReference type="ARBA" id="ARBA00013188"/>
    </source>
</evidence>
<dbReference type="NCBIfam" id="TIGR01163">
    <property type="entry name" value="rpe"/>
    <property type="match status" value="1"/>
</dbReference>
<dbReference type="Pfam" id="PF00834">
    <property type="entry name" value="Ribul_P_3_epim"/>
    <property type="match status" value="1"/>
</dbReference>
<feature type="binding site" evidence="10 13">
    <location>
        <position position="63"/>
    </location>
    <ligand>
        <name>a divalent metal cation</name>
        <dbReference type="ChEBI" id="CHEBI:60240"/>
    </ligand>
</feature>
<accession>A0A9D1XMU0</accession>
<dbReference type="InterPro" id="IPR026019">
    <property type="entry name" value="Ribul_P_3_epim"/>
</dbReference>
<reference evidence="15" key="2">
    <citation type="submission" date="2021-04" db="EMBL/GenBank/DDBJ databases">
        <authorList>
            <person name="Gilroy R."/>
        </authorList>
    </citation>
    <scope>NUCLEOTIDE SEQUENCE</scope>
    <source>
        <strain evidence="15">ChiGjej1B1-14440</strain>
    </source>
</reference>
<comment type="pathway">
    <text evidence="10">Carbohydrate degradation.</text>
</comment>
<dbReference type="InterPro" id="IPR011060">
    <property type="entry name" value="RibuloseP-bd_barrel"/>
</dbReference>
<dbReference type="GO" id="GO:0006098">
    <property type="term" value="P:pentose-phosphate shunt"/>
    <property type="evidence" value="ECO:0007669"/>
    <property type="project" value="UniProtKB-UniRule"/>
</dbReference>
<dbReference type="GO" id="GO:0005737">
    <property type="term" value="C:cytoplasm"/>
    <property type="evidence" value="ECO:0007669"/>
    <property type="project" value="UniProtKB-ARBA"/>
</dbReference>
<comment type="cofactor">
    <cofactor evidence="10 13">
        <name>a divalent metal cation</name>
        <dbReference type="ChEBI" id="CHEBI:60240"/>
    </cofactor>
    <text evidence="10 13">Binds 1 divalent metal cation per subunit.</text>
</comment>
<comment type="function">
    <text evidence="10">Catalyzes the reversible epimerization of D-ribulose 5-phosphate to D-xylulose 5-phosphate.</text>
</comment>
<feature type="binding site" evidence="10 14">
    <location>
        <position position="7"/>
    </location>
    <ligand>
        <name>substrate</name>
    </ligand>
</feature>
<dbReference type="Proteomes" id="UP000886724">
    <property type="component" value="Unassembled WGS sequence"/>
</dbReference>
<evidence type="ECO:0000256" key="11">
    <source>
        <dbReference type="PIRNR" id="PIRNR001461"/>
    </source>
</evidence>
<feature type="active site" description="Proton acceptor" evidence="10 12">
    <location>
        <position position="32"/>
    </location>
</feature>
<dbReference type="FunFam" id="3.20.20.70:FF:000004">
    <property type="entry name" value="Ribulose-phosphate 3-epimerase"/>
    <property type="match status" value="1"/>
</dbReference>
<evidence type="ECO:0000256" key="2">
    <source>
        <dbReference type="ARBA" id="ARBA00001936"/>
    </source>
</evidence>
<feature type="binding site" evidence="10">
    <location>
        <begin position="174"/>
        <end position="176"/>
    </location>
    <ligand>
        <name>substrate</name>
    </ligand>
</feature>
<keyword evidence="9 10" id="KW-0413">Isomerase</keyword>
<dbReference type="HAMAP" id="MF_02227">
    <property type="entry name" value="RPE"/>
    <property type="match status" value="1"/>
</dbReference>